<gene>
    <name evidence="10" type="ORF">KGB56_07130</name>
</gene>
<evidence type="ECO:0000256" key="7">
    <source>
        <dbReference type="ARBA" id="ARBA00023136"/>
    </source>
</evidence>
<evidence type="ECO:0000256" key="4">
    <source>
        <dbReference type="ARBA" id="ARBA00022679"/>
    </source>
</evidence>
<organism evidence="10 11">
    <name type="scientific">Pseudovibrio brasiliensis</name>
    <dbReference type="NCBI Taxonomy" id="1898042"/>
    <lineage>
        <taxon>Bacteria</taxon>
        <taxon>Pseudomonadati</taxon>
        <taxon>Pseudomonadota</taxon>
        <taxon>Alphaproteobacteria</taxon>
        <taxon>Hyphomicrobiales</taxon>
        <taxon>Stappiaceae</taxon>
        <taxon>Pseudovibrio</taxon>
    </lineage>
</organism>
<protein>
    <submittedName>
        <fullName evidence="10">Glycosyltransferase family 39 protein</fullName>
    </submittedName>
</protein>
<dbReference type="InterPro" id="IPR050297">
    <property type="entry name" value="LipidA_mod_glycosyltrf_83"/>
</dbReference>
<evidence type="ECO:0000313" key="11">
    <source>
        <dbReference type="Proteomes" id="UP000680706"/>
    </source>
</evidence>
<feature type="transmembrane region" description="Helical" evidence="8">
    <location>
        <begin position="123"/>
        <end position="142"/>
    </location>
</feature>
<dbReference type="Pfam" id="PF13231">
    <property type="entry name" value="PMT_2"/>
    <property type="match status" value="1"/>
</dbReference>
<evidence type="ECO:0000256" key="5">
    <source>
        <dbReference type="ARBA" id="ARBA00022692"/>
    </source>
</evidence>
<evidence type="ECO:0000256" key="6">
    <source>
        <dbReference type="ARBA" id="ARBA00022989"/>
    </source>
</evidence>
<dbReference type="Proteomes" id="UP000680706">
    <property type="component" value="Chromosome"/>
</dbReference>
<feature type="transmembrane region" description="Helical" evidence="8">
    <location>
        <begin position="334"/>
        <end position="353"/>
    </location>
</feature>
<dbReference type="PANTHER" id="PTHR33908">
    <property type="entry name" value="MANNOSYLTRANSFERASE YKCB-RELATED"/>
    <property type="match status" value="1"/>
</dbReference>
<dbReference type="InterPro" id="IPR038731">
    <property type="entry name" value="RgtA/B/C-like"/>
</dbReference>
<feature type="transmembrane region" description="Helical" evidence="8">
    <location>
        <begin position="170"/>
        <end position="203"/>
    </location>
</feature>
<keyword evidence="5 8" id="KW-0812">Transmembrane</keyword>
<feature type="transmembrane region" description="Helical" evidence="8">
    <location>
        <begin position="308"/>
        <end position="328"/>
    </location>
</feature>
<evidence type="ECO:0000259" key="9">
    <source>
        <dbReference type="Pfam" id="PF13231"/>
    </source>
</evidence>
<evidence type="ECO:0000256" key="1">
    <source>
        <dbReference type="ARBA" id="ARBA00004651"/>
    </source>
</evidence>
<evidence type="ECO:0000256" key="8">
    <source>
        <dbReference type="SAM" id="Phobius"/>
    </source>
</evidence>
<feature type="transmembrane region" description="Helical" evidence="8">
    <location>
        <begin position="268"/>
        <end position="288"/>
    </location>
</feature>
<evidence type="ECO:0000313" key="10">
    <source>
        <dbReference type="EMBL" id="QUS57156.1"/>
    </source>
</evidence>
<comment type="subcellular location">
    <subcellularLocation>
        <location evidence="1">Cell membrane</location>
        <topology evidence="1">Multi-pass membrane protein</topology>
    </subcellularLocation>
</comment>
<proteinExistence type="predicted"/>
<dbReference type="EMBL" id="CP074126">
    <property type="protein sequence ID" value="QUS57156.1"/>
    <property type="molecule type" value="Genomic_DNA"/>
</dbReference>
<feature type="transmembrane region" description="Helical" evidence="8">
    <location>
        <begin position="21"/>
        <end position="45"/>
    </location>
</feature>
<feature type="transmembrane region" description="Helical" evidence="8">
    <location>
        <begin position="365"/>
        <end position="389"/>
    </location>
</feature>
<keyword evidence="2" id="KW-1003">Cell membrane</keyword>
<dbReference type="PANTHER" id="PTHR33908:SF11">
    <property type="entry name" value="MEMBRANE PROTEIN"/>
    <property type="match status" value="1"/>
</dbReference>
<evidence type="ECO:0000256" key="2">
    <source>
        <dbReference type="ARBA" id="ARBA00022475"/>
    </source>
</evidence>
<keyword evidence="7 8" id="KW-0472">Membrane</keyword>
<accession>A0ABX8ATY2</accession>
<feature type="domain" description="Glycosyltransferase RgtA/B/C/D-like" evidence="9">
    <location>
        <begin position="73"/>
        <end position="231"/>
    </location>
</feature>
<keyword evidence="6 8" id="KW-1133">Transmembrane helix</keyword>
<feature type="transmembrane region" description="Helical" evidence="8">
    <location>
        <begin position="94"/>
        <end position="116"/>
    </location>
</feature>
<name>A0ABX8ATY2_9HYPH</name>
<sequence>MVVMDAHYVKSELASKGSIFAPLNVGSTGLIVVILAMHLVIYTVIPSMFASNLPLDAIESLYWGNEWQLGYYKHPPISAWMIDIIVQLFGRSDWIVFAASQLCTLLAVLPVLLIVGERYGAKAVGYSTFAVFLTHFTTLTSVEYNVNMGFLPFWGWMVFTFVKAEEKDSLLWWGLFGLVSAGGIYGKYIAGVFLMSATLWVLLKRRDLLLRPGPYFAAATFLLALTPHLIWLVNSDFLPIEYAMNRSESEGTAWYQHLLMPLKYLVEFIYSVGPMLLALAIGVGWTRLKTGFGPGLKTLTGRVWSDPFLFAVVGPVGVIAAISLLLGADIKTAWSIPLGIVFAGLVGVVASSLETENTSFKERFLSAWVALYGILLIVLIGIFALSPFVKNKPARMQHDGPALARLAEEHWYRHETKPFEYTVGSRWPGGTVAWYGTHRSSLFEKANLKIAPWVDVEDLQSKGAIYVDYRDPKTKVAGMCVTDPQKVLWPMPNERTYKKHPEIWIAVLKPATGPNAVTCEGE</sequence>
<keyword evidence="11" id="KW-1185">Reference proteome</keyword>
<evidence type="ECO:0000256" key="3">
    <source>
        <dbReference type="ARBA" id="ARBA00022676"/>
    </source>
</evidence>
<keyword evidence="3" id="KW-0328">Glycosyltransferase</keyword>
<keyword evidence="4" id="KW-0808">Transferase</keyword>
<reference evidence="10 11" key="1">
    <citation type="journal article" date="2021" name="Angew. Chem. Int. Ed. Engl.">
        <title>A novel family of nonribosomal peptides modulate collective behavior in Pseudovibrio bacteria isolated from marine sponges.</title>
        <authorList>
            <person name="Ioca L.P."/>
            <person name="Dai Y."/>
            <person name="Kunakom S."/>
            <person name="Diaz-Espinosa J."/>
            <person name="Krunic A."/>
            <person name="Crnkovic C.M."/>
            <person name="Orjala J."/>
            <person name="Sanchez L.M."/>
            <person name="Ferreira A.G."/>
            <person name="Berlinck R.G.S."/>
            <person name="Eustaquio A.S."/>
        </authorList>
    </citation>
    <scope>NUCLEOTIDE SEQUENCE [LARGE SCALE GENOMIC DNA]</scope>
    <source>
        <strain evidence="10 11">Ab134</strain>
    </source>
</reference>
<feature type="transmembrane region" description="Helical" evidence="8">
    <location>
        <begin position="215"/>
        <end position="233"/>
    </location>
</feature>